<sequence>MEKPAVVIDTGSGFTKIGFAGNTTPLDIIPTTLSTRSNQRGADQLTDLDIFVGNDCVLNNVTHQSNYLVRNGLVEDWNAMERLWHRCIYDEIRCNPEEHCFLLTEPPLNPPENREQLAEIMFETFNVPGLYIAVQAVLAIAASWTSPVSSNRDLSGLVVDSGDGLTHIIPVADGHVIGSGIRQIPLAGRDVTNYILQQMRERKEPIPPEESLEAARIIKEHHCYVCPNASKEVEKYESNPEKYTRQYHGVDAPTGQKWACNVMKERFMSAEILFSPLNLNYRPQMSLPQVIDSAIQNCPVDVRRTLYGNIVLSGGNTMFKDFGRRLQRDLNCLVKTRIDQNMNKIAHTRENTVTAKVDVGVLSHSVQDYAVWFGGSMLASTAQFRKICCTKQQYEEEGPRLVRQNIAFQAQF</sequence>
<dbReference type="EMBL" id="HBGY01030688">
    <property type="protein sequence ID" value="CAD9608367.1"/>
    <property type="molecule type" value="Transcribed_RNA"/>
</dbReference>
<evidence type="ECO:0008006" key="10">
    <source>
        <dbReference type="Google" id="ProtNLM"/>
    </source>
</evidence>
<comment type="subcellular location">
    <subcellularLocation>
        <location evidence="1">Cytoplasm</location>
        <location evidence="1">Cytoskeleton</location>
    </subcellularLocation>
</comment>
<evidence type="ECO:0000256" key="2">
    <source>
        <dbReference type="ARBA" id="ARBA00022490"/>
    </source>
</evidence>
<keyword evidence="5" id="KW-0206">Cytoskeleton</keyword>
<dbReference type="PANTHER" id="PTHR11937">
    <property type="entry name" value="ACTIN"/>
    <property type="match status" value="1"/>
</dbReference>
<dbReference type="PROSITE" id="PS01132">
    <property type="entry name" value="ACTINS_ACT_LIKE"/>
    <property type="match status" value="1"/>
</dbReference>
<dbReference type="EMBL" id="HBGY01030687">
    <property type="protein sequence ID" value="CAD9608364.1"/>
    <property type="molecule type" value="Transcribed_RNA"/>
</dbReference>
<dbReference type="SUPFAM" id="SSF53067">
    <property type="entry name" value="Actin-like ATPase domain"/>
    <property type="match status" value="2"/>
</dbReference>
<dbReference type="GO" id="GO:0005524">
    <property type="term" value="F:ATP binding"/>
    <property type="evidence" value="ECO:0007669"/>
    <property type="project" value="UniProtKB-KW"/>
</dbReference>
<evidence type="ECO:0000256" key="5">
    <source>
        <dbReference type="ARBA" id="ARBA00023212"/>
    </source>
</evidence>
<keyword evidence="4" id="KW-0067">ATP-binding</keyword>
<accession>A0A6U2SMS1</accession>
<protein>
    <recommendedName>
        <fullName evidence="10">Actin-related protein 3</fullName>
    </recommendedName>
</protein>
<dbReference type="FunFam" id="3.30.420.40:FF:000148">
    <property type="entry name" value="Actin, alpha skeletal muscle"/>
    <property type="match status" value="1"/>
</dbReference>
<dbReference type="Pfam" id="PF00022">
    <property type="entry name" value="Actin"/>
    <property type="match status" value="1"/>
</dbReference>
<evidence type="ECO:0000256" key="3">
    <source>
        <dbReference type="ARBA" id="ARBA00022741"/>
    </source>
</evidence>
<dbReference type="InterPro" id="IPR043129">
    <property type="entry name" value="ATPase_NBD"/>
</dbReference>
<dbReference type="InterPro" id="IPR020902">
    <property type="entry name" value="Actin/actin-like_CS"/>
</dbReference>
<evidence type="ECO:0000256" key="4">
    <source>
        <dbReference type="ARBA" id="ARBA00022840"/>
    </source>
</evidence>
<dbReference type="AlphaFoldDB" id="A0A6U2SMS1"/>
<keyword evidence="3" id="KW-0547">Nucleotide-binding</keyword>
<dbReference type="Gene3D" id="3.30.420.40">
    <property type="match status" value="2"/>
</dbReference>
<proteinExistence type="inferred from homology"/>
<keyword evidence="2" id="KW-0963">Cytoplasm</keyword>
<comment type="similarity">
    <text evidence="7">Belongs to the actin family.</text>
</comment>
<evidence type="ECO:0000256" key="6">
    <source>
        <dbReference type="ARBA" id="ARBA00049360"/>
    </source>
</evidence>
<evidence type="ECO:0000313" key="8">
    <source>
        <dbReference type="EMBL" id="CAD9608364.1"/>
    </source>
</evidence>
<evidence type="ECO:0000256" key="1">
    <source>
        <dbReference type="ARBA" id="ARBA00004245"/>
    </source>
</evidence>
<comment type="catalytic activity">
    <reaction evidence="6">
        <text>ATP + H2O = ADP + phosphate + H(+)</text>
        <dbReference type="Rhea" id="RHEA:13065"/>
        <dbReference type="ChEBI" id="CHEBI:15377"/>
        <dbReference type="ChEBI" id="CHEBI:15378"/>
        <dbReference type="ChEBI" id="CHEBI:30616"/>
        <dbReference type="ChEBI" id="CHEBI:43474"/>
        <dbReference type="ChEBI" id="CHEBI:456216"/>
    </reaction>
</comment>
<dbReference type="Gene3D" id="3.90.640.10">
    <property type="entry name" value="Actin, Chain A, domain 4"/>
    <property type="match status" value="1"/>
</dbReference>
<dbReference type="InterPro" id="IPR004000">
    <property type="entry name" value="Actin"/>
</dbReference>
<name>A0A6U2SMS1_9STRA</name>
<evidence type="ECO:0000256" key="7">
    <source>
        <dbReference type="RuleBase" id="RU000487"/>
    </source>
</evidence>
<reference evidence="9" key="1">
    <citation type="submission" date="2021-01" db="EMBL/GenBank/DDBJ databases">
        <authorList>
            <person name="Corre E."/>
            <person name="Pelletier E."/>
            <person name="Niang G."/>
            <person name="Scheremetjew M."/>
            <person name="Finn R."/>
            <person name="Kale V."/>
            <person name="Holt S."/>
            <person name="Cochrane G."/>
            <person name="Meng A."/>
            <person name="Brown T."/>
            <person name="Cohen L."/>
        </authorList>
    </citation>
    <scope>NUCLEOTIDE SEQUENCE</scope>
    <source>
        <strain evidence="9">B650</strain>
    </source>
</reference>
<dbReference type="GO" id="GO:0005856">
    <property type="term" value="C:cytoskeleton"/>
    <property type="evidence" value="ECO:0007669"/>
    <property type="project" value="UniProtKB-SubCell"/>
</dbReference>
<organism evidence="9">
    <name type="scientific">Leptocylindrus danicus</name>
    <dbReference type="NCBI Taxonomy" id="163516"/>
    <lineage>
        <taxon>Eukaryota</taxon>
        <taxon>Sar</taxon>
        <taxon>Stramenopiles</taxon>
        <taxon>Ochrophyta</taxon>
        <taxon>Bacillariophyta</taxon>
        <taxon>Coscinodiscophyceae</taxon>
        <taxon>Chaetocerotophycidae</taxon>
        <taxon>Leptocylindrales</taxon>
        <taxon>Leptocylindraceae</taxon>
        <taxon>Leptocylindrus</taxon>
    </lineage>
</organism>
<gene>
    <name evidence="8" type="ORF">LDAN0321_LOCUS19093</name>
    <name evidence="9" type="ORF">LDAN0321_LOCUS19094</name>
</gene>
<dbReference type="CDD" id="cd10221">
    <property type="entry name" value="ASKHA_NBD_Arp3-like"/>
    <property type="match status" value="1"/>
</dbReference>
<dbReference type="SMART" id="SM00268">
    <property type="entry name" value="ACTIN"/>
    <property type="match status" value="1"/>
</dbReference>
<evidence type="ECO:0000313" key="9">
    <source>
        <dbReference type="EMBL" id="CAD9608367.1"/>
    </source>
</evidence>